<feature type="transmembrane region" description="Helical" evidence="1">
    <location>
        <begin position="94"/>
        <end position="118"/>
    </location>
</feature>
<evidence type="ECO:0000313" key="4">
    <source>
        <dbReference type="Proteomes" id="UP000192907"/>
    </source>
</evidence>
<dbReference type="STRING" id="1513793.SAMN06296036_11850"/>
<proteinExistence type="predicted"/>
<dbReference type="OrthoDB" id="9815809at2"/>
<dbReference type="SUPFAM" id="SSF103481">
    <property type="entry name" value="Multidrug resistance efflux transporter EmrE"/>
    <property type="match status" value="2"/>
</dbReference>
<dbReference type="PANTHER" id="PTHR22911:SF137">
    <property type="entry name" value="SOLUTE CARRIER FAMILY 35 MEMBER G2-RELATED"/>
    <property type="match status" value="1"/>
</dbReference>
<evidence type="ECO:0000259" key="2">
    <source>
        <dbReference type="Pfam" id="PF00892"/>
    </source>
</evidence>
<feature type="transmembrane region" description="Helical" evidence="1">
    <location>
        <begin position="71"/>
        <end position="88"/>
    </location>
</feature>
<dbReference type="RefSeq" id="WP_132322384.1">
    <property type="nucleotide sequence ID" value="NZ_FWZT01000018.1"/>
</dbReference>
<organism evidence="3 4">
    <name type="scientific">Pseudobacteriovorax antillogorgiicola</name>
    <dbReference type="NCBI Taxonomy" id="1513793"/>
    <lineage>
        <taxon>Bacteria</taxon>
        <taxon>Pseudomonadati</taxon>
        <taxon>Bdellovibrionota</taxon>
        <taxon>Oligoflexia</taxon>
        <taxon>Oligoflexales</taxon>
        <taxon>Pseudobacteriovoracaceae</taxon>
        <taxon>Pseudobacteriovorax</taxon>
    </lineage>
</organism>
<feature type="transmembrane region" description="Helical" evidence="1">
    <location>
        <begin position="154"/>
        <end position="172"/>
    </location>
</feature>
<evidence type="ECO:0000256" key="1">
    <source>
        <dbReference type="SAM" id="Phobius"/>
    </source>
</evidence>
<dbReference type="AlphaFoldDB" id="A0A1Y6CCC7"/>
<dbReference type="PANTHER" id="PTHR22911">
    <property type="entry name" value="ACYL-MALONYL CONDENSING ENZYME-RELATED"/>
    <property type="match status" value="1"/>
</dbReference>
<feature type="transmembrane region" description="Helical" evidence="1">
    <location>
        <begin position="184"/>
        <end position="201"/>
    </location>
</feature>
<feature type="transmembrane region" description="Helical" evidence="1">
    <location>
        <begin position="244"/>
        <end position="263"/>
    </location>
</feature>
<feature type="transmembrane region" description="Helical" evidence="1">
    <location>
        <begin position="125"/>
        <end position="142"/>
    </location>
</feature>
<dbReference type="GO" id="GO:0016020">
    <property type="term" value="C:membrane"/>
    <property type="evidence" value="ECO:0007669"/>
    <property type="project" value="InterPro"/>
</dbReference>
<dbReference type="EMBL" id="FWZT01000018">
    <property type="protein sequence ID" value="SMF56674.1"/>
    <property type="molecule type" value="Genomic_DNA"/>
</dbReference>
<dbReference type="Proteomes" id="UP000192907">
    <property type="component" value="Unassembled WGS sequence"/>
</dbReference>
<feature type="transmembrane region" description="Helical" evidence="1">
    <location>
        <begin position="37"/>
        <end position="59"/>
    </location>
</feature>
<accession>A0A1Y6CCC7</accession>
<keyword evidence="1" id="KW-0812">Transmembrane</keyword>
<keyword evidence="1" id="KW-0472">Membrane</keyword>
<gene>
    <name evidence="3" type="ORF">SAMN06296036_11850</name>
</gene>
<feature type="transmembrane region" description="Helical" evidence="1">
    <location>
        <begin position="213"/>
        <end position="232"/>
    </location>
</feature>
<feature type="domain" description="EamA" evidence="2">
    <location>
        <begin position="154"/>
        <end position="286"/>
    </location>
</feature>
<keyword evidence="1" id="KW-1133">Transmembrane helix</keyword>
<sequence>MPDYQKGLAFAFISAILAAGFMIPWKLAAGLGSTADMVLILVTSAALINTLTLGFQQGWRGIIAPPSKLELILSLVFAIFTVAGNQASAEAINYLSPAVVTTIMRVEVIFIALLAWLLIKEMMNIRFWIAIGVVSLGFYIMQPPLDISGEWQQGALYAASASFIFAVMAVITRKYIHRIDPTRVNSLRLWFSVLLWMPIYRDIPQFESWTSEFVLLVSFAALLGPGMGRLLVMYSAKYVEARTAAMVISSSPALALVLGIVFLDDYPGVYEILGGLMMMSGIALSLTARKKPASTIADSSEIAMSPQASR</sequence>
<reference evidence="4" key="1">
    <citation type="submission" date="2017-04" db="EMBL/GenBank/DDBJ databases">
        <authorList>
            <person name="Varghese N."/>
            <person name="Submissions S."/>
        </authorList>
    </citation>
    <scope>NUCLEOTIDE SEQUENCE [LARGE SCALE GENOMIC DNA]</scope>
    <source>
        <strain evidence="4">RKEM611</strain>
    </source>
</reference>
<keyword evidence="4" id="KW-1185">Reference proteome</keyword>
<name>A0A1Y6CCC7_9BACT</name>
<dbReference type="Pfam" id="PF00892">
    <property type="entry name" value="EamA"/>
    <property type="match status" value="2"/>
</dbReference>
<protein>
    <submittedName>
        <fullName evidence="3">Permease of the drug/metabolite transporter (DMT) superfamily</fullName>
    </submittedName>
</protein>
<feature type="transmembrane region" description="Helical" evidence="1">
    <location>
        <begin position="269"/>
        <end position="288"/>
    </location>
</feature>
<feature type="transmembrane region" description="Helical" evidence="1">
    <location>
        <begin position="7"/>
        <end position="25"/>
    </location>
</feature>
<evidence type="ECO:0000313" key="3">
    <source>
        <dbReference type="EMBL" id="SMF56674.1"/>
    </source>
</evidence>
<feature type="domain" description="EamA" evidence="2">
    <location>
        <begin position="6"/>
        <end position="141"/>
    </location>
</feature>
<dbReference type="InterPro" id="IPR000620">
    <property type="entry name" value="EamA_dom"/>
</dbReference>
<dbReference type="InterPro" id="IPR037185">
    <property type="entry name" value="EmrE-like"/>
</dbReference>